<name>A0A176WEN0_MARPO</name>
<evidence type="ECO:0000256" key="2">
    <source>
        <dbReference type="SAM" id="MobiDB-lite"/>
    </source>
</evidence>
<keyword evidence="1" id="KW-0175">Coiled coil</keyword>
<accession>A0A176WEN0</accession>
<evidence type="ECO:0000313" key="4">
    <source>
        <dbReference type="Proteomes" id="UP000077202"/>
    </source>
</evidence>
<protein>
    <submittedName>
        <fullName evidence="3">Uncharacterized protein</fullName>
    </submittedName>
</protein>
<reference evidence="3" key="1">
    <citation type="submission" date="2016-03" db="EMBL/GenBank/DDBJ databases">
        <title>Mechanisms controlling the formation of the plant cell surface in tip-growing cells are functionally conserved among land plants.</title>
        <authorList>
            <person name="Honkanen S."/>
            <person name="Jones V.A."/>
            <person name="Morieri G."/>
            <person name="Champion C."/>
            <person name="Hetherington A.J."/>
            <person name="Kelly S."/>
            <person name="Saint-Marcoux D."/>
            <person name="Proust H."/>
            <person name="Prescott H."/>
            <person name="Dolan L."/>
        </authorList>
    </citation>
    <scope>NUCLEOTIDE SEQUENCE [LARGE SCALE GENOMIC DNA]</scope>
    <source>
        <tissue evidence="3">Whole gametophyte</tissue>
    </source>
</reference>
<feature type="compositionally biased region" description="Basic and acidic residues" evidence="2">
    <location>
        <begin position="804"/>
        <end position="816"/>
    </location>
</feature>
<evidence type="ECO:0000256" key="1">
    <source>
        <dbReference type="SAM" id="Coils"/>
    </source>
</evidence>
<dbReference type="Proteomes" id="UP000077202">
    <property type="component" value="Unassembled WGS sequence"/>
</dbReference>
<organism evidence="3 4">
    <name type="scientific">Marchantia polymorpha subsp. ruderalis</name>
    <dbReference type="NCBI Taxonomy" id="1480154"/>
    <lineage>
        <taxon>Eukaryota</taxon>
        <taxon>Viridiplantae</taxon>
        <taxon>Streptophyta</taxon>
        <taxon>Embryophyta</taxon>
        <taxon>Marchantiophyta</taxon>
        <taxon>Marchantiopsida</taxon>
        <taxon>Marchantiidae</taxon>
        <taxon>Marchantiales</taxon>
        <taxon>Marchantiaceae</taxon>
        <taxon>Marchantia</taxon>
    </lineage>
</organism>
<feature type="coiled-coil region" evidence="1">
    <location>
        <begin position="882"/>
        <end position="909"/>
    </location>
</feature>
<comment type="caution">
    <text evidence="3">The sequence shown here is derived from an EMBL/GenBank/DDBJ whole genome shotgun (WGS) entry which is preliminary data.</text>
</comment>
<dbReference type="AlphaFoldDB" id="A0A176WEN0"/>
<feature type="region of interest" description="Disordered" evidence="2">
    <location>
        <begin position="804"/>
        <end position="828"/>
    </location>
</feature>
<proteinExistence type="predicted"/>
<evidence type="ECO:0000313" key="3">
    <source>
        <dbReference type="EMBL" id="OAE31051.1"/>
    </source>
</evidence>
<keyword evidence="4" id="KW-1185">Reference proteome</keyword>
<feature type="region of interest" description="Disordered" evidence="2">
    <location>
        <begin position="312"/>
        <end position="334"/>
    </location>
</feature>
<sequence>MFEAESSRSAAEKISTGDSPKSPIIKLISLFGTWLAGTDKLSGMLFIRKTMAAIRALLKKRKLFYLKDHEVAKRGSKTTKNAKPEGQEQSSHENWLILLTDGLEEVSKVSSYEENSHEQILYLVLDSIGLLRFLTDVWQWQEVDVCQDFVYYWDHKTKTTTANGIQIDASYKQFLELTGLEGEHSGQAGSSYSEKQGEEGKKGTSVYKTDEQVPISQSLRNDPVLQSLLLLLNRTLWFARKQSYCPTKDMVYLLVQSMRGHKLDWSRCVYEKFICEIRELQDRHENHPDERLETLAGPLMCFLYAHAKDSAEGLQEDRDDRGSGRTSSKEKNLYEYDDGDVVSSDLPSRTLKLPYPSSSMLGKRRADDYNLATNAHELASKTQEDVQNHEIATTVEEEISSMLAVGEGIQVTEDVWNRLNKAFEEQKHRQECFKSHLRQSWKRVMRSECEFGCCQIRQFGKSLYIVDRTGGDVLSGIFFLLSSQALGFEMQSPKHGTSMANDRVERTHNWLQLSDNGLEAVRVLFNYQVGKGHFQILLLLEEMGLLKFLKDAWVCQDWKVCQEFVDNWDDRSRTTTIHGTEIDANYNLFLSMTGLTRERKTGPLDRPNASNAAQRCAALFGVKGDNWTTALVTTCKDTMIRDLLLLLNKTLSFAFHDQQFRAPRRLILLLLEALDGSNSTCSWGAFVYDQFVAEVVRLQKMRRSHSDEIRTSSGPLMYYLYARSRRKVGAVHERITAETRKAEIAVDSLTELFTPRPEKTMLLEGMGSSTEDKHDAGRCRSVSSVQAPRDLTLPCRAIKSNNKRRYDDLVRPDDRPGPSTPLDSSSDLRIQELENKIAQKNEEIIRLQLAEIESRLKAEKMERLYVEEQKHVQECLKLHFASADAEEEVSDLRAKVEALTDQKREVEKKEYFLELQLADMRKRWETATVRAELAEIQAAEKSCLLLRLLPQ</sequence>
<gene>
    <name evidence="3" type="ORF">AXG93_4031s1010</name>
</gene>
<feature type="region of interest" description="Disordered" evidence="2">
    <location>
        <begin position="183"/>
        <end position="207"/>
    </location>
</feature>
<dbReference type="EMBL" id="LVLJ01001187">
    <property type="protein sequence ID" value="OAE31051.1"/>
    <property type="molecule type" value="Genomic_DNA"/>
</dbReference>